<dbReference type="InterPro" id="IPR037278">
    <property type="entry name" value="ARFGAP/RecO"/>
</dbReference>
<dbReference type="Gene3D" id="1.20.1440.120">
    <property type="entry name" value="Recombination protein O, C-terminal domain"/>
    <property type="match status" value="1"/>
</dbReference>
<dbReference type="HAMAP" id="MF_00201">
    <property type="entry name" value="RecO"/>
    <property type="match status" value="1"/>
</dbReference>
<name>A0A286P4E2_9GAMM</name>
<organism evidence="10 11">
    <name type="scientific">Methylocaldum marinum</name>
    <dbReference type="NCBI Taxonomy" id="1432792"/>
    <lineage>
        <taxon>Bacteria</taxon>
        <taxon>Pseudomonadati</taxon>
        <taxon>Pseudomonadota</taxon>
        <taxon>Gammaproteobacteria</taxon>
        <taxon>Methylococcales</taxon>
        <taxon>Methylococcaceae</taxon>
        <taxon>Methylocaldum</taxon>
    </lineage>
</organism>
<evidence type="ECO:0000256" key="1">
    <source>
        <dbReference type="ARBA" id="ARBA00003065"/>
    </source>
</evidence>
<evidence type="ECO:0000256" key="2">
    <source>
        <dbReference type="ARBA" id="ARBA00007452"/>
    </source>
</evidence>
<evidence type="ECO:0000256" key="8">
    <source>
        <dbReference type="HAMAP-Rule" id="MF_00201"/>
    </source>
</evidence>
<dbReference type="NCBIfam" id="TIGR00613">
    <property type="entry name" value="reco"/>
    <property type="match status" value="1"/>
</dbReference>
<dbReference type="SUPFAM" id="SSF57863">
    <property type="entry name" value="ArfGap/RecO-like zinc finger"/>
    <property type="match status" value="1"/>
</dbReference>
<dbReference type="Proteomes" id="UP000266313">
    <property type="component" value="Chromosome"/>
</dbReference>
<comment type="similarity">
    <text evidence="2 8">Belongs to the RecO family.</text>
</comment>
<evidence type="ECO:0000313" key="11">
    <source>
        <dbReference type="Proteomes" id="UP000266313"/>
    </source>
</evidence>
<keyword evidence="11" id="KW-1185">Reference proteome</keyword>
<dbReference type="InterPro" id="IPR003717">
    <property type="entry name" value="RecO"/>
</dbReference>
<dbReference type="PANTHER" id="PTHR33991:SF1">
    <property type="entry name" value="DNA REPAIR PROTEIN RECO"/>
    <property type="match status" value="1"/>
</dbReference>
<proteinExistence type="inferred from homology"/>
<keyword evidence="6 8" id="KW-0234">DNA repair</keyword>
<dbReference type="GO" id="GO:0006310">
    <property type="term" value="P:DNA recombination"/>
    <property type="evidence" value="ECO:0007669"/>
    <property type="project" value="UniProtKB-UniRule"/>
</dbReference>
<dbReference type="InterPro" id="IPR022572">
    <property type="entry name" value="DNA_rep/recomb_RecO_N"/>
</dbReference>
<dbReference type="InterPro" id="IPR012340">
    <property type="entry name" value="NA-bd_OB-fold"/>
</dbReference>
<evidence type="ECO:0000313" key="10">
    <source>
        <dbReference type="EMBL" id="BBA37519.1"/>
    </source>
</evidence>
<dbReference type="PANTHER" id="PTHR33991">
    <property type="entry name" value="DNA REPAIR PROTEIN RECO"/>
    <property type="match status" value="1"/>
</dbReference>
<evidence type="ECO:0000256" key="7">
    <source>
        <dbReference type="ARBA" id="ARBA00033409"/>
    </source>
</evidence>
<dbReference type="KEGG" id="mmai:sS8_5602"/>
<protein>
    <recommendedName>
        <fullName evidence="3 8">DNA repair protein RecO</fullName>
    </recommendedName>
    <alternativeName>
        <fullName evidence="7 8">Recombination protein O</fullName>
    </alternativeName>
</protein>
<evidence type="ECO:0000256" key="3">
    <source>
        <dbReference type="ARBA" id="ARBA00021310"/>
    </source>
</evidence>
<sequence length="233" mass="26095">MQSGFVLHSRAYRESSLLLDVFTLNFGRLRLLAKGARKSKKGLHALLQPFVGLRLSWTGKGDLPILTDAEAAGTGVELSGSKLFCGFYINELLLHFLPSRDPHPEVFHLYRSTLDQLATDDGVERILRLFEVSLLGEMGYGLSLDRDAISGQPIDATKRYVYRIEHGPVENDEGIAESVGGATLLALEQKTLNAPDELQEAKRLMRQVINYHLNGKRLKSRDFFKQVTKDRPS</sequence>
<accession>A0A286P4E2</accession>
<dbReference type="GO" id="GO:0006302">
    <property type="term" value="P:double-strand break repair"/>
    <property type="evidence" value="ECO:0007669"/>
    <property type="project" value="TreeGrafter"/>
</dbReference>
<dbReference type="Pfam" id="PF02565">
    <property type="entry name" value="RecO_C"/>
    <property type="match status" value="1"/>
</dbReference>
<dbReference type="Gene3D" id="2.40.50.140">
    <property type="entry name" value="Nucleic acid-binding proteins"/>
    <property type="match status" value="1"/>
</dbReference>
<keyword evidence="5 8" id="KW-0233">DNA recombination</keyword>
<dbReference type="EMBL" id="AP017928">
    <property type="protein sequence ID" value="BBA37519.1"/>
    <property type="molecule type" value="Genomic_DNA"/>
</dbReference>
<dbReference type="AlphaFoldDB" id="A0A286P4E2"/>
<dbReference type="RefSeq" id="WP_232020457.1">
    <property type="nucleotide sequence ID" value="NZ_AP017928.1"/>
</dbReference>
<feature type="domain" description="DNA replication/recombination mediator RecO N-terminal" evidence="9">
    <location>
        <begin position="2"/>
        <end position="72"/>
    </location>
</feature>
<evidence type="ECO:0000256" key="5">
    <source>
        <dbReference type="ARBA" id="ARBA00023172"/>
    </source>
</evidence>
<evidence type="ECO:0000256" key="4">
    <source>
        <dbReference type="ARBA" id="ARBA00022763"/>
    </source>
</evidence>
<dbReference type="SUPFAM" id="SSF50249">
    <property type="entry name" value="Nucleic acid-binding proteins"/>
    <property type="match status" value="1"/>
</dbReference>
<evidence type="ECO:0000256" key="6">
    <source>
        <dbReference type="ARBA" id="ARBA00023204"/>
    </source>
</evidence>
<reference evidence="10 11" key="1">
    <citation type="submission" date="2016-12" db="EMBL/GenBank/DDBJ databases">
        <title>Genome sequencing of Methylocaldum marinum.</title>
        <authorList>
            <person name="Takeuchi M."/>
            <person name="Kamagata Y."/>
            <person name="Hiraoka S."/>
            <person name="Oshima K."/>
            <person name="Hattori M."/>
            <person name="Iwasaki W."/>
        </authorList>
    </citation>
    <scope>NUCLEOTIDE SEQUENCE [LARGE SCALE GENOMIC DNA]</scope>
    <source>
        <strain evidence="10 11">S8</strain>
    </source>
</reference>
<dbReference type="Pfam" id="PF11967">
    <property type="entry name" value="RecO_N"/>
    <property type="match status" value="1"/>
</dbReference>
<keyword evidence="4 8" id="KW-0227">DNA damage</keyword>
<gene>
    <name evidence="8" type="primary">recO</name>
    <name evidence="10" type="ORF">sS8_5602</name>
</gene>
<dbReference type="GO" id="GO:0043590">
    <property type="term" value="C:bacterial nucleoid"/>
    <property type="evidence" value="ECO:0007669"/>
    <property type="project" value="TreeGrafter"/>
</dbReference>
<comment type="function">
    <text evidence="1 8">Involved in DNA repair and RecF pathway recombination.</text>
</comment>
<dbReference type="InterPro" id="IPR042242">
    <property type="entry name" value="RecO_C"/>
</dbReference>
<evidence type="ECO:0000259" key="9">
    <source>
        <dbReference type="Pfam" id="PF11967"/>
    </source>
</evidence>